<keyword evidence="5" id="KW-0539">Nucleus</keyword>
<evidence type="ECO:0000256" key="4">
    <source>
        <dbReference type="ARBA" id="ARBA00023163"/>
    </source>
</evidence>
<protein>
    <recommendedName>
        <fullName evidence="7">BHLH domain-containing protein</fullName>
    </recommendedName>
</protein>
<dbReference type="PANTHER" id="PTHR10328">
    <property type="entry name" value="PROTEIN MAX MYC-ASSOCIATED FACTOR X"/>
    <property type="match status" value="1"/>
</dbReference>
<dbReference type="EMBL" id="CP141883">
    <property type="protein sequence ID" value="WRT65826.1"/>
    <property type="molecule type" value="Genomic_DNA"/>
</dbReference>
<feature type="region of interest" description="Disordered" evidence="6">
    <location>
        <begin position="1"/>
        <end position="56"/>
    </location>
</feature>
<evidence type="ECO:0000256" key="2">
    <source>
        <dbReference type="ARBA" id="ARBA00023125"/>
    </source>
</evidence>
<sequence length="444" mass="47887">MANLSPISGSPTSFKSNTSPVPISIPFSSNTTNTHTTTKKSKPRKRVNTAEKRSQHNAIERARRETLNGKFLSLAKLLPSLASSRRPSKSAIVNGSISHLTHQRDQRLLAAKVLKDIMAERDELLNELNDWRKLSGYSPKEVQNSYHEEVEQINSVQSEVFGNFAGMGGDGEDNDNDEDDLSNNNQLNESFDTASAVTNMSNSFTSVNGLITPRSSTDLDLALQQNLYNAATTPAIATRPSSASTNGLNWSNEFAFNLNNQMNSNMTFGSTHSSPQNIVSPSSEPSLMYHHTPSPGSSHSVSASSEPISQGHANAMAMPQGWSAQQLAMLQQHAVQANTIMRAHQAQAQTHAHQAQPFNPIVGNSFNAMFQSAQPGLTTPTGLPPLMPNGNVPDTAFTQQVLSSMFPRQGGGGNEVSLEDLQNAVRAGMGVGMGLMTNWTQTQA</sequence>
<dbReference type="PROSITE" id="PS50888">
    <property type="entry name" value="BHLH"/>
    <property type="match status" value="1"/>
</dbReference>
<evidence type="ECO:0000256" key="5">
    <source>
        <dbReference type="ARBA" id="ARBA00023242"/>
    </source>
</evidence>
<keyword evidence="2" id="KW-0238">DNA-binding</keyword>
<evidence type="ECO:0000256" key="1">
    <source>
        <dbReference type="ARBA" id="ARBA00023015"/>
    </source>
</evidence>
<feature type="region of interest" description="Disordered" evidence="6">
    <location>
        <begin position="269"/>
        <end position="306"/>
    </location>
</feature>
<keyword evidence="3" id="KW-0010">Activator</keyword>
<dbReference type="GeneID" id="87954907"/>
<name>A0ABZ1CYQ2_9TREE</name>
<dbReference type="SMART" id="SM00353">
    <property type="entry name" value="HLH"/>
    <property type="match status" value="1"/>
</dbReference>
<dbReference type="Pfam" id="PF00010">
    <property type="entry name" value="HLH"/>
    <property type="match status" value="1"/>
</dbReference>
<feature type="compositionally biased region" description="Basic residues" evidence="6">
    <location>
        <begin position="37"/>
        <end position="47"/>
    </location>
</feature>
<dbReference type="Gene3D" id="4.10.280.10">
    <property type="entry name" value="Helix-loop-helix DNA-binding domain"/>
    <property type="match status" value="1"/>
</dbReference>
<dbReference type="Proteomes" id="UP001329825">
    <property type="component" value="Chromosome 3"/>
</dbReference>
<feature type="compositionally biased region" description="Low complexity" evidence="6">
    <location>
        <begin position="290"/>
        <end position="306"/>
    </location>
</feature>
<dbReference type="SUPFAM" id="SSF47459">
    <property type="entry name" value="HLH, helix-loop-helix DNA-binding domain"/>
    <property type="match status" value="1"/>
</dbReference>
<proteinExistence type="predicted"/>
<keyword evidence="9" id="KW-1185">Reference proteome</keyword>
<feature type="compositionally biased region" description="Polar residues" evidence="6">
    <location>
        <begin position="269"/>
        <end position="285"/>
    </location>
</feature>
<evidence type="ECO:0000313" key="9">
    <source>
        <dbReference type="Proteomes" id="UP001329825"/>
    </source>
</evidence>
<accession>A0ABZ1CYQ2</accession>
<evidence type="ECO:0000256" key="3">
    <source>
        <dbReference type="ARBA" id="ARBA00023159"/>
    </source>
</evidence>
<evidence type="ECO:0000259" key="7">
    <source>
        <dbReference type="PROSITE" id="PS50888"/>
    </source>
</evidence>
<dbReference type="InterPro" id="IPR036638">
    <property type="entry name" value="HLH_DNA-bd_sf"/>
</dbReference>
<dbReference type="InterPro" id="IPR011598">
    <property type="entry name" value="bHLH_dom"/>
</dbReference>
<dbReference type="RefSeq" id="XP_062790566.1">
    <property type="nucleotide sequence ID" value="XM_062934515.1"/>
</dbReference>
<feature type="compositionally biased region" description="Polar residues" evidence="6">
    <location>
        <begin position="1"/>
        <end position="21"/>
    </location>
</feature>
<keyword evidence="1" id="KW-0805">Transcription regulation</keyword>
<organism evidence="8 9">
    <name type="scientific">Kwoniella shivajii</name>
    <dbReference type="NCBI Taxonomy" id="564305"/>
    <lineage>
        <taxon>Eukaryota</taxon>
        <taxon>Fungi</taxon>
        <taxon>Dikarya</taxon>
        <taxon>Basidiomycota</taxon>
        <taxon>Agaricomycotina</taxon>
        <taxon>Tremellomycetes</taxon>
        <taxon>Tremellales</taxon>
        <taxon>Cryptococcaceae</taxon>
        <taxon>Kwoniella</taxon>
    </lineage>
</organism>
<reference evidence="8 9" key="1">
    <citation type="submission" date="2024-01" db="EMBL/GenBank/DDBJ databases">
        <title>Comparative genomics of Cryptococcus and Kwoniella reveals pathogenesis evolution and contrasting modes of karyotype evolution via chromosome fusion or intercentromeric recombination.</title>
        <authorList>
            <person name="Coelho M.A."/>
            <person name="David-Palma M."/>
            <person name="Shea T."/>
            <person name="Bowers K."/>
            <person name="McGinley-Smith S."/>
            <person name="Mohammad A.W."/>
            <person name="Gnirke A."/>
            <person name="Yurkov A.M."/>
            <person name="Nowrousian M."/>
            <person name="Sun S."/>
            <person name="Cuomo C.A."/>
            <person name="Heitman J."/>
        </authorList>
    </citation>
    <scope>NUCLEOTIDE SEQUENCE [LARGE SCALE GENOMIC DNA]</scope>
    <source>
        <strain evidence="8">CBS 11374</strain>
    </source>
</reference>
<dbReference type="PANTHER" id="PTHR10328:SF3">
    <property type="entry name" value="PROTEIN MAX"/>
    <property type="match status" value="1"/>
</dbReference>
<dbReference type="CDD" id="cd00083">
    <property type="entry name" value="bHLH_SF"/>
    <property type="match status" value="1"/>
</dbReference>
<evidence type="ECO:0000313" key="8">
    <source>
        <dbReference type="EMBL" id="WRT65826.1"/>
    </source>
</evidence>
<gene>
    <name evidence="8" type="ORF">IL334_002776</name>
</gene>
<keyword evidence="4" id="KW-0804">Transcription</keyword>
<feature type="domain" description="BHLH" evidence="7">
    <location>
        <begin position="51"/>
        <end position="103"/>
    </location>
</feature>
<evidence type="ECO:0000256" key="6">
    <source>
        <dbReference type="SAM" id="MobiDB-lite"/>
    </source>
</evidence>